<keyword evidence="2" id="KW-1185">Reference proteome</keyword>
<accession>A0A0U1P2P6</accession>
<dbReference type="Proteomes" id="UP000199087">
    <property type="component" value="Unassembled WGS sequence"/>
</dbReference>
<sequence>MTKRDQKGKFTFDFDEQGTNEVSEQIMNSYNSGFIGQDDVEHLRDEYTGMEG</sequence>
<protein>
    <submittedName>
        <fullName evidence="1">Uncharacterized protein</fullName>
    </submittedName>
</protein>
<gene>
    <name evidence="1" type="ORF">BN000_04421</name>
</gene>
<proteinExistence type="predicted"/>
<dbReference type="RefSeq" id="WP_176699887.1">
    <property type="nucleotide sequence ID" value="NZ_CVRB01000004.1"/>
</dbReference>
<evidence type="ECO:0000313" key="2">
    <source>
        <dbReference type="Proteomes" id="UP000199087"/>
    </source>
</evidence>
<reference evidence="2" key="1">
    <citation type="submission" date="2015-05" db="EMBL/GenBank/DDBJ databases">
        <authorList>
            <person name="Urmite Genomes"/>
        </authorList>
    </citation>
    <scope>NUCLEOTIDE SEQUENCE [LARGE SCALE GENOMIC DNA]</scope>
    <source>
        <strain evidence="2">LF1</strain>
    </source>
</reference>
<organism evidence="1 2">
    <name type="scientific">Neobacillus massiliamazoniensis</name>
    <dbReference type="NCBI Taxonomy" id="1499688"/>
    <lineage>
        <taxon>Bacteria</taxon>
        <taxon>Bacillati</taxon>
        <taxon>Bacillota</taxon>
        <taxon>Bacilli</taxon>
        <taxon>Bacillales</taxon>
        <taxon>Bacillaceae</taxon>
        <taxon>Neobacillus</taxon>
    </lineage>
</organism>
<dbReference type="EMBL" id="CVRB01000004">
    <property type="protein sequence ID" value="CRK84408.1"/>
    <property type="molecule type" value="Genomic_DNA"/>
</dbReference>
<name>A0A0U1P2P6_9BACI</name>
<evidence type="ECO:0000313" key="1">
    <source>
        <dbReference type="EMBL" id="CRK84408.1"/>
    </source>
</evidence>
<dbReference type="AlphaFoldDB" id="A0A0U1P2P6"/>